<evidence type="ECO:0000256" key="2">
    <source>
        <dbReference type="ARBA" id="ARBA00001946"/>
    </source>
</evidence>
<evidence type="ECO:0000256" key="5">
    <source>
        <dbReference type="ARBA" id="ARBA00022527"/>
    </source>
</evidence>
<dbReference type="GO" id="GO:0000287">
    <property type="term" value="F:magnesium ion binding"/>
    <property type="evidence" value="ECO:0007669"/>
    <property type="project" value="UniProtKB-UniRule"/>
</dbReference>
<dbReference type="CDD" id="cd01918">
    <property type="entry name" value="HprK_C"/>
    <property type="match status" value="1"/>
</dbReference>
<keyword evidence="5 14" id="KW-0723">Serine/threonine-protein kinase</keyword>
<feature type="domain" description="HPr(Ser) kinase/phosphorylase N-terminal" evidence="15">
    <location>
        <begin position="5"/>
        <end position="131"/>
    </location>
</feature>
<dbReference type="NCBIfam" id="TIGR00679">
    <property type="entry name" value="hpr-ser"/>
    <property type="match status" value="1"/>
</dbReference>
<dbReference type="Gene3D" id="3.40.1390.20">
    <property type="entry name" value="HprK N-terminal domain-like"/>
    <property type="match status" value="1"/>
</dbReference>
<dbReference type="AlphaFoldDB" id="A0AA49JZY7"/>
<dbReference type="InterPro" id="IPR028979">
    <property type="entry name" value="Ser_kin/Pase_Hpr-like_N_sf"/>
</dbReference>
<evidence type="ECO:0000256" key="13">
    <source>
        <dbReference type="ARBA" id="ARBA00047657"/>
    </source>
</evidence>
<keyword evidence="7 14" id="KW-0479">Metal-binding</keyword>
<dbReference type="GO" id="GO:0006109">
    <property type="term" value="P:regulation of carbohydrate metabolic process"/>
    <property type="evidence" value="ECO:0007669"/>
    <property type="project" value="UniProtKB-UniRule"/>
</dbReference>
<keyword evidence="12 14" id="KW-0511">Multifunctional enzyme</keyword>
<comment type="catalytic activity">
    <reaction evidence="1 14">
        <text>[HPr protein]-L-serine + ATP = [HPr protein]-O-phospho-L-serine + ADP + H(+)</text>
        <dbReference type="Rhea" id="RHEA:46600"/>
        <dbReference type="Rhea" id="RHEA-COMP:11602"/>
        <dbReference type="Rhea" id="RHEA-COMP:11603"/>
        <dbReference type="ChEBI" id="CHEBI:15378"/>
        <dbReference type="ChEBI" id="CHEBI:29999"/>
        <dbReference type="ChEBI" id="CHEBI:30616"/>
        <dbReference type="ChEBI" id="CHEBI:83421"/>
        <dbReference type="ChEBI" id="CHEBI:456216"/>
    </reaction>
</comment>
<keyword evidence="6 14" id="KW-0808">Transferase</keyword>
<evidence type="ECO:0000259" key="15">
    <source>
        <dbReference type="Pfam" id="PF02603"/>
    </source>
</evidence>
<gene>
    <name evidence="14 18" type="primary">hprK</name>
    <name evidence="17" type="ORF">Strain138_001322</name>
    <name evidence="18" type="ORF">Strain318_001322</name>
</gene>
<keyword evidence="19" id="KW-1185">Reference proteome</keyword>
<protein>
    <recommendedName>
        <fullName evidence="14">HPr kinase/phosphorylase</fullName>
        <shortName evidence="14">HPrK/P</shortName>
        <ecNumber evidence="14">2.7.11.-</ecNumber>
        <ecNumber evidence="14">2.7.4.-</ecNumber>
    </recommendedName>
    <alternativeName>
        <fullName evidence="14">HPr(Ser) kinase/phosphorylase</fullName>
    </alternativeName>
</protein>
<dbReference type="Proteomes" id="UP001229955">
    <property type="component" value="Chromosome"/>
</dbReference>
<dbReference type="SUPFAM" id="SSF53795">
    <property type="entry name" value="PEP carboxykinase-like"/>
    <property type="match status" value="1"/>
</dbReference>
<evidence type="ECO:0000256" key="6">
    <source>
        <dbReference type="ARBA" id="ARBA00022679"/>
    </source>
</evidence>
<keyword evidence="9 14" id="KW-0418">Kinase</keyword>
<dbReference type="GO" id="GO:0000155">
    <property type="term" value="F:phosphorelay sensor kinase activity"/>
    <property type="evidence" value="ECO:0007669"/>
    <property type="project" value="InterPro"/>
</dbReference>
<dbReference type="Gene3D" id="3.40.50.300">
    <property type="entry name" value="P-loop containing nucleotide triphosphate hydrolases"/>
    <property type="match status" value="1"/>
</dbReference>
<evidence type="ECO:0000313" key="19">
    <source>
        <dbReference type="Proteomes" id="UP001229955"/>
    </source>
</evidence>
<feature type="active site" evidence="14">
    <location>
        <position position="247"/>
    </location>
</feature>
<dbReference type="KEGG" id="pspc:Strain318_001322"/>
<dbReference type="GO" id="GO:0004712">
    <property type="term" value="F:protein serine/threonine/tyrosine kinase activity"/>
    <property type="evidence" value="ECO:0007669"/>
    <property type="project" value="UniProtKB-UniRule"/>
</dbReference>
<dbReference type="InterPro" id="IPR003755">
    <property type="entry name" value="HPr(Ser)_kin/Pase"/>
</dbReference>
<evidence type="ECO:0000256" key="9">
    <source>
        <dbReference type="ARBA" id="ARBA00022777"/>
    </source>
</evidence>
<feature type="binding site" evidence="14">
    <location>
        <position position="164"/>
    </location>
    <ligand>
        <name>Mg(2+)</name>
        <dbReference type="ChEBI" id="CHEBI:18420"/>
    </ligand>
</feature>
<feature type="binding site" evidence="14">
    <location>
        <position position="206"/>
    </location>
    <ligand>
        <name>Mg(2+)</name>
        <dbReference type="ChEBI" id="CHEBI:18420"/>
    </ligand>
</feature>
<name>A0AA49JZY7_9BACT</name>
<dbReference type="PANTHER" id="PTHR30305">
    <property type="entry name" value="PROTEIN YJDM-RELATED"/>
    <property type="match status" value="1"/>
</dbReference>
<feature type="region of interest" description="Important for the catalytic mechanism of both phosphorylation and dephosphorylation" evidence="14">
    <location>
        <begin position="205"/>
        <end position="214"/>
    </location>
</feature>
<dbReference type="GO" id="GO:0005524">
    <property type="term" value="F:ATP binding"/>
    <property type="evidence" value="ECO:0007669"/>
    <property type="project" value="UniProtKB-UniRule"/>
</dbReference>
<dbReference type="FunFam" id="3.40.50.300:FF:000174">
    <property type="entry name" value="HPr kinase/phosphorylase"/>
    <property type="match status" value="1"/>
</dbReference>
<comment type="function">
    <text evidence="14">Catalyzes the ATP- as well as the pyrophosphate-dependent phosphorylation of a specific serine residue in HPr, a phosphocarrier protein of the phosphoenolpyruvate-dependent sugar phosphotransferase system (PTS). HprK/P also catalyzes the pyrophosphate-producing, inorganic phosphate-dependent dephosphorylation (phosphorolysis) of seryl-phosphorylated HPr (P-Ser-HPr).</text>
</comment>
<keyword evidence="8 14" id="KW-0547">Nucleotide-binding</keyword>
<evidence type="ECO:0000313" key="18">
    <source>
        <dbReference type="EMBL" id="WKW14959.1"/>
    </source>
</evidence>
<dbReference type="Pfam" id="PF02603">
    <property type="entry name" value="Hpr_kinase_N"/>
    <property type="match status" value="1"/>
</dbReference>
<feature type="domain" description="HPr kinase/phosphorylase C-terminal" evidence="16">
    <location>
        <begin position="134"/>
        <end position="302"/>
    </location>
</feature>
<dbReference type="EMBL" id="CP130612">
    <property type="protein sequence ID" value="WKW12050.1"/>
    <property type="molecule type" value="Genomic_DNA"/>
</dbReference>
<evidence type="ECO:0000256" key="7">
    <source>
        <dbReference type="ARBA" id="ARBA00022723"/>
    </source>
</evidence>
<dbReference type="InterPro" id="IPR027417">
    <property type="entry name" value="P-loop_NTPase"/>
</dbReference>
<evidence type="ECO:0000259" key="16">
    <source>
        <dbReference type="Pfam" id="PF07475"/>
    </source>
</evidence>
<accession>A0AA49JZY7</accession>
<comment type="similarity">
    <text evidence="3 14">Belongs to the HPrK/P family.</text>
</comment>
<proteinExistence type="inferred from homology"/>
<feature type="active site" evidence="14">
    <location>
        <position position="163"/>
    </location>
</feature>
<accession>A0AA49JUB1</accession>
<comment type="miscellaneous">
    <text evidence="14">Both phosphorylation and phosphorolysis are carried out by the same active site and suggest a common mechanism for both reactions.</text>
</comment>
<evidence type="ECO:0000256" key="11">
    <source>
        <dbReference type="ARBA" id="ARBA00022842"/>
    </source>
</evidence>
<evidence type="ECO:0000256" key="10">
    <source>
        <dbReference type="ARBA" id="ARBA00022840"/>
    </source>
</evidence>
<keyword evidence="11 14" id="KW-0460">Magnesium</keyword>
<dbReference type="InterPro" id="IPR011104">
    <property type="entry name" value="Hpr_kin/Pase_C"/>
</dbReference>
<comment type="domain">
    <text evidence="14">The Walker A ATP-binding motif also binds Pi and PPi.</text>
</comment>
<sequence>MLTLTVGQLYERLKDSLQLELLGSPDGLNRPVPCDDASGPGLVLAGYTGRFVHERLQVMGETEVTYLKSLTAEERHRNLTAYFSYDIPCVMITKGQTLPEGFEELATKAGIAILRSRLKTQEFYARLGPFLEDAFAPTTTLHGSLADVYGVGLLFTGQSGIGKSECVLDLVERGHRLVADDVVIARRKGADVILGSGHPLQRHFMEIRGVGLIDVRAIFGIRAVRQQKRIEVIVNLVEWKQGMTVERTGLDTQTTTILDVEVPRISVPLNPGKNITVVAEVIAMNHLLRYSGEDPAHTFNERLKGHMREKADVQRYLLDDDE</sequence>
<organism evidence="18 19">
    <name type="scientific">Pseudogemmatithrix spongiicola</name>
    <dbReference type="NCBI Taxonomy" id="3062599"/>
    <lineage>
        <taxon>Bacteria</taxon>
        <taxon>Pseudomonadati</taxon>
        <taxon>Gemmatimonadota</taxon>
        <taxon>Gemmatimonadia</taxon>
        <taxon>Gemmatimonadales</taxon>
        <taxon>Gemmatimonadaceae</taxon>
        <taxon>Pseudogemmatithrix</taxon>
    </lineage>
</organism>
<feature type="active site" description="Proton acceptor; for phosphorylation activity. Proton donor; for dephosphorylation activity" evidence="14">
    <location>
        <position position="181"/>
    </location>
</feature>
<dbReference type="SUPFAM" id="SSF75138">
    <property type="entry name" value="HprK N-terminal domain-like"/>
    <property type="match status" value="1"/>
</dbReference>
<dbReference type="RefSeq" id="WP_367887727.1">
    <property type="nucleotide sequence ID" value="NZ_CP130612.1"/>
</dbReference>
<evidence type="ECO:0000313" key="17">
    <source>
        <dbReference type="EMBL" id="WKW12050.1"/>
    </source>
</evidence>
<evidence type="ECO:0000256" key="3">
    <source>
        <dbReference type="ARBA" id="ARBA00006883"/>
    </source>
</evidence>
<feature type="binding site" evidence="14">
    <location>
        <begin position="157"/>
        <end position="164"/>
    </location>
    <ligand>
        <name>ATP</name>
        <dbReference type="ChEBI" id="CHEBI:30616"/>
    </ligand>
</feature>
<keyword evidence="10 14" id="KW-0067">ATP-binding</keyword>
<dbReference type="Pfam" id="PF07475">
    <property type="entry name" value="Hpr_kinase_C"/>
    <property type="match status" value="1"/>
</dbReference>
<feature type="region of interest" description="Important for the catalytic mechanism of dephosphorylation" evidence="14">
    <location>
        <begin position="268"/>
        <end position="273"/>
    </location>
</feature>
<feature type="active site" evidence="14">
    <location>
        <position position="142"/>
    </location>
</feature>
<evidence type="ECO:0000256" key="8">
    <source>
        <dbReference type="ARBA" id="ARBA00022741"/>
    </source>
</evidence>
<comment type="subunit">
    <text evidence="4 14">Homohexamer.</text>
</comment>
<evidence type="ECO:0000256" key="4">
    <source>
        <dbReference type="ARBA" id="ARBA00011643"/>
    </source>
</evidence>
<dbReference type="EMBL" id="CP130613">
    <property type="protein sequence ID" value="WKW14959.1"/>
    <property type="molecule type" value="Genomic_DNA"/>
</dbReference>
<comment type="catalytic activity">
    <reaction evidence="13 14">
        <text>[HPr protein]-O-phospho-L-serine + phosphate + H(+) = [HPr protein]-L-serine + diphosphate</text>
        <dbReference type="Rhea" id="RHEA:46604"/>
        <dbReference type="Rhea" id="RHEA-COMP:11602"/>
        <dbReference type="Rhea" id="RHEA-COMP:11603"/>
        <dbReference type="ChEBI" id="CHEBI:15378"/>
        <dbReference type="ChEBI" id="CHEBI:29999"/>
        <dbReference type="ChEBI" id="CHEBI:33019"/>
        <dbReference type="ChEBI" id="CHEBI:43474"/>
        <dbReference type="ChEBI" id="CHEBI:83421"/>
    </reaction>
</comment>
<evidence type="ECO:0000256" key="12">
    <source>
        <dbReference type="ARBA" id="ARBA00023268"/>
    </source>
</evidence>
<dbReference type="InterPro" id="IPR011126">
    <property type="entry name" value="Hpr_kin/Pase_Hpr_N"/>
</dbReference>
<evidence type="ECO:0000256" key="14">
    <source>
        <dbReference type="HAMAP-Rule" id="MF_01249"/>
    </source>
</evidence>
<dbReference type="GO" id="GO:0004674">
    <property type="term" value="F:protein serine/threonine kinase activity"/>
    <property type="evidence" value="ECO:0007669"/>
    <property type="project" value="UniProtKB-KW"/>
</dbReference>
<reference evidence="18" key="1">
    <citation type="submission" date="2023-07" db="EMBL/GenBank/DDBJ databases">
        <authorList>
            <person name="Haufschild T."/>
            <person name="Kallscheuer N."/>
            <person name="Hammer J."/>
            <person name="Kohn T."/>
            <person name="Kabuu M."/>
            <person name="Jogler M."/>
            <person name="Wohfarth N."/>
            <person name="Heuer A."/>
            <person name="Rohde M."/>
            <person name="van Teeseling M.C.F."/>
            <person name="Jogler C."/>
        </authorList>
    </citation>
    <scope>NUCLEOTIDE SEQUENCE</scope>
    <source>
        <strain evidence="17">Strain 138</strain>
        <strain evidence="18">Strain 318</strain>
    </source>
</reference>
<dbReference type="HAMAP" id="MF_01249">
    <property type="entry name" value="HPr_kinase"/>
    <property type="match status" value="1"/>
</dbReference>
<dbReference type="EC" id="2.7.4.-" evidence="14"/>
<comment type="cofactor">
    <cofactor evidence="2 14">
        <name>Mg(2+)</name>
        <dbReference type="ChEBI" id="CHEBI:18420"/>
    </cofactor>
</comment>
<dbReference type="PANTHER" id="PTHR30305:SF1">
    <property type="entry name" value="HPR KINASE_PHOSPHORYLASE"/>
    <property type="match status" value="1"/>
</dbReference>
<dbReference type="EC" id="2.7.11.-" evidence="14"/>
<evidence type="ECO:0000256" key="1">
    <source>
        <dbReference type="ARBA" id="ARBA00001120"/>
    </source>
</evidence>